<dbReference type="InterPro" id="IPR000209">
    <property type="entry name" value="Peptidase_S8/S53_dom"/>
</dbReference>
<keyword evidence="2 7" id="KW-0645">Protease</keyword>
<name>A0A1R3RW87_ASPC5</name>
<keyword evidence="3" id="KW-0732">Signal</keyword>
<feature type="active site" description="Charge relay system" evidence="7">
    <location>
        <position position="101"/>
    </location>
</feature>
<proteinExistence type="inferred from homology"/>
<organism evidence="9 10">
    <name type="scientific">Aspergillus carbonarius (strain ITEM 5010)</name>
    <dbReference type="NCBI Taxonomy" id="602072"/>
    <lineage>
        <taxon>Eukaryota</taxon>
        <taxon>Fungi</taxon>
        <taxon>Dikarya</taxon>
        <taxon>Ascomycota</taxon>
        <taxon>Pezizomycotina</taxon>
        <taxon>Eurotiomycetes</taxon>
        <taxon>Eurotiomycetidae</taxon>
        <taxon>Eurotiales</taxon>
        <taxon>Aspergillaceae</taxon>
        <taxon>Aspergillus</taxon>
        <taxon>Aspergillus subgen. Circumdati</taxon>
    </lineage>
</organism>
<feature type="active site" description="Charge relay system" evidence="7">
    <location>
        <position position="285"/>
    </location>
</feature>
<gene>
    <name evidence="9" type="ORF">ASPCADRAFT_504325</name>
</gene>
<keyword evidence="5 7" id="KW-0720">Serine protease</keyword>
<sequence length="373" mass="41449">MPVSSMTLSEPQQNFDGFLSNSRMGLLNDHGISYPSLPRWSPPALPDYSSVRLAQNGIFLKSLEMRRSEDWFHDVDPLLSAMGPPRQAGEVCKRVRVAVIDTGLDKAYHTRYHVKEWKDFVNIGASEMSDKTGHGTLCAHLILSMCEEIDLYVARIFDRDTADPEQGPRLMAQAIEWAIDPQRKVDIISISAGFSQHSSVLQSALTEANYRGALIFAAAANWGNLNKVAVPARNSFKTICIFSTNTHDQPSQFNPEPREGADNFAILGEDLLHPSDPQRRHQGTSMANAIAAGLAALILGFSHHPDNAGIFRVQDVGTKEGMSSIFHSMSKPAGRFQCVSPMDLMPQDFLSRNQAKNREYVRESIHRAMERAQ</sequence>
<evidence type="ECO:0000313" key="9">
    <source>
        <dbReference type="EMBL" id="OOF98741.1"/>
    </source>
</evidence>
<dbReference type="Pfam" id="PF00082">
    <property type="entry name" value="Peptidase_S8"/>
    <property type="match status" value="1"/>
</dbReference>
<dbReference type="GO" id="GO:0004252">
    <property type="term" value="F:serine-type endopeptidase activity"/>
    <property type="evidence" value="ECO:0007669"/>
    <property type="project" value="UniProtKB-UniRule"/>
</dbReference>
<keyword evidence="10" id="KW-1185">Reference proteome</keyword>
<dbReference type="AlphaFoldDB" id="A0A1R3RW87"/>
<keyword evidence="4 7" id="KW-0378">Hydrolase</keyword>
<accession>A0A1R3RW87</accession>
<evidence type="ECO:0000256" key="5">
    <source>
        <dbReference type="ARBA" id="ARBA00022825"/>
    </source>
</evidence>
<evidence type="ECO:0000256" key="6">
    <source>
        <dbReference type="ARBA" id="ARBA00023145"/>
    </source>
</evidence>
<dbReference type="Proteomes" id="UP000188318">
    <property type="component" value="Unassembled WGS sequence"/>
</dbReference>
<evidence type="ECO:0000256" key="3">
    <source>
        <dbReference type="ARBA" id="ARBA00022729"/>
    </source>
</evidence>
<feature type="domain" description="Peptidase S8/S53" evidence="8">
    <location>
        <begin position="94"/>
        <end position="299"/>
    </location>
</feature>
<evidence type="ECO:0000256" key="4">
    <source>
        <dbReference type="ARBA" id="ARBA00022801"/>
    </source>
</evidence>
<dbReference type="PRINTS" id="PR00723">
    <property type="entry name" value="SUBTILISIN"/>
</dbReference>
<dbReference type="EMBL" id="KV907495">
    <property type="protein sequence ID" value="OOF98741.1"/>
    <property type="molecule type" value="Genomic_DNA"/>
</dbReference>
<keyword evidence="6" id="KW-0865">Zymogen</keyword>
<evidence type="ECO:0000256" key="2">
    <source>
        <dbReference type="ARBA" id="ARBA00022670"/>
    </source>
</evidence>
<dbReference type="PANTHER" id="PTHR43806:SF11">
    <property type="entry name" value="CEREVISIN-RELATED"/>
    <property type="match status" value="1"/>
</dbReference>
<dbReference type="SUPFAM" id="SSF52743">
    <property type="entry name" value="Subtilisin-like"/>
    <property type="match status" value="1"/>
</dbReference>
<dbReference type="GO" id="GO:0006508">
    <property type="term" value="P:proteolysis"/>
    <property type="evidence" value="ECO:0007669"/>
    <property type="project" value="UniProtKB-KW"/>
</dbReference>
<evidence type="ECO:0000259" key="8">
    <source>
        <dbReference type="Pfam" id="PF00082"/>
    </source>
</evidence>
<reference evidence="10" key="1">
    <citation type="journal article" date="2017" name="Genome Biol.">
        <title>Comparative genomics reveals high biological diversity and specific adaptations in the industrially and medically important fungal genus Aspergillus.</title>
        <authorList>
            <person name="de Vries R.P."/>
            <person name="Riley R."/>
            <person name="Wiebenga A."/>
            <person name="Aguilar-Osorio G."/>
            <person name="Amillis S."/>
            <person name="Uchima C.A."/>
            <person name="Anderluh G."/>
            <person name="Asadollahi M."/>
            <person name="Askin M."/>
            <person name="Barry K."/>
            <person name="Battaglia E."/>
            <person name="Bayram O."/>
            <person name="Benocci T."/>
            <person name="Braus-Stromeyer S.A."/>
            <person name="Caldana C."/>
            <person name="Canovas D."/>
            <person name="Cerqueira G.C."/>
            <person name="Chen F."/>
            <person name="Chen W."/>
            <person name="Choi C."/>
            <person name="Clum A."/>
            <person name="Dos Santos R.A."/>
            <person name="Damasio A.R."/>
            <person name="Diallinas G."/>
            <person name="Emri T."/>
            <person name="Fekete E."/>
            <person name="Flipphi M."/>
            <person name="Freyberg S."/>
            <person name="Gallo A."/>
            <person name="Gournas C."/>
            <person name="Habgood R."/>
            <person name="Hainaut M."/>
            <person name="Harispe M.L."/>
            <person name="Henrissat B."/>
            <person name="Hilden K.S."/>
            <person name="Hope R."/>
            <person name="Hossain A."/>
            <person name="Karabika E."/>
            <person name="Karaffa L."/>
            <person name="Karanyi Z."/>
            <person name="Krasevec N."/>
            <person name="Kuo A."/>
            <person name="Kusch H."/>
            <person name="LaButti K."/>
            <person name="Lagendijk E.L."/>
            <person name="Lapidus A."/>
            <person name="Levasseur A."/>
            <person name="Lindquist E."/>
            <person name="Lipzen A."/>
            <person name="Logrieco A.F."/>
            <person name="MacCabe A."/>
            <person name="Maekelae M.R."/>
            <person name="Malavazi I."/>
            <person name="Melin P."/>
            <person name="Meyer V."/>
            <person name="Mielnichuk N."/>
            <person name="Miskei M."/>
            <person name="Molnar A.P."/>
            <person name="Mule G."/>
            <person name="Ngan C.Y."/>
            <person name="Orejas M."/>
            <person name="Orosz E."/>
            <person name="Ouedraogo J.P."/>
            <person name="Overkamp K.M."/>
            <person name="Park H.-S."/>
            <person name="Perrone G."/>
            <person name="Piumi F."/>
            <person name="Punt P.J."/>
            <person name="Ram A.F."/>
            <person name="Ramon A."/>
            <person name="Rauscher S."/>
            <person name="Record E."/>
            <person name="Riano-Pachon D.M."/>
            <person name="Robert V."/>
            <person name="Roehrig J."/>
            <person name="Ruller R."/>
            <person name="Salamov A."/>
            <person name="Salih N.S."/>
            <person name="Samson R.A."/>
            <person name="Sandor E."/>
            <person name="Sanguinetti M."/>
            <person name="Schuetze T."/>
            <person name="Sepcic K."/>
            <person name="Shelest E."/>
            <person name="Sherlock G."/>
            <person name="Sophianopoulou V."/>
            <person name="Squina F.M."/>
            <person name="Sun H."/>
            <person name="Susca A."/>
            <person name="Todd R.B."/>
            <person name="Tsang A."/>
            <person name="Unkles S.E."/>
            <person name="van de Wiele N."/>
            <person name="van Rossen-Uffink D."/>
            <person name="Oliveira J.V."/>
            <person name="Vesth T.C."/>
            <person name="Visser J."/>
            <person name="Yu J.-H."/>
            <person name="Zhou M."/>
            <person name="Andersen M.R."/>
            <person name="Archer D.B."/>
            <person name="Baker S.E."/>
            <person name="Benoit I."/>
            <person name="Brakhage A.A."/>
            <person name="Braus G.H."/>
            <person name="Fischer R."/>
            <person name="Frisvad J.C."/>
            <person name="Goldman G.H."/>
            <person name="Houbraken J."/>
            <person name="Oakley B."/>
            <person name="Pocsi I."/>
            <person name="Scazzocchio C."/>
            <person name="Seiboth B."/>
            <person name="vanKuyk P.A."/>
            <person name="Wortman J."/>
            <person name="Dyer P.S."/>
            <person name="Grigoriev I.V."/>
        </authorList>
    </citation>
    <scope>NUCLEOTIDE SEQUENCE [LARGE SCALE GENOMIC DNA]</scope>
    <source>
        <strain evidence="10">ITEM 5010</strain>
    </source>
</reference>
<dbReference type="InterPro" id="IPR050131">
    <property type="entry name" value="Peptidase_S8_subtilisin-like"/>
</dbReference>
<dbReference type="OMA" id="QLMPERH"/>
<dbReference type="PANTHER" id="PTHR43806">
    <property type="entry name" value="PEPTIDASE S8"/>
    <property type="match status" value="1"/>
</dbReference>
<dbReference type="VEuPathDB" id="FungiDB:ASPCADRAFT_504325"/>
<dbReference type="Gene3D" id="3.40.50.200">
    <property type="entry name" value="Peptidase S8/S53 domain"/>
    <property type="match status" value="1"/>
</dbReference>
<evidence type="ECO:0000313" key="10">
    <source>
        <dbReference type="Proteomes" id="UP000188318"/>
    </source>
</evidence>
<evidence type="ECO:0000256" key="1">
    <source>
        <dbReference type="ARBA" id="ARBA00011073"/>
    </source>
</evidence>
<feature type="active site" description="Charge relay system" evidence="7">
    <location>
        <position position="134"/>
    </location>
</feature>
<dbReference type="OrthoDB" id="4508363at2759"/>
<comment type="similarity">
    <text evidence="1 7">Belongs to the peptidase S8 family.</text>
</comment>
<dbReference type="InterPro" id="IPR015500">
    <property type="entry name" value="Peptidase_S8_subtilisin-rel"/>
</dbReference>
<dbReference type="PROSITE" id="PS51892">
    <property type="entry name" value="SUBTILASE"/>
    <property type="match status" value="1"/>
</dbReference>
<dbReference type="InterPro" id="IPR036852">
    <property type="entry name" value="Peptidase_S8/S53_dom_sf"/>
</dbReference>
<evidence type="ECO:0000256" key="7">
    <source>
        <dbReference type="PROSITE-ProRule" id="PRU01240"/>
    </source>
</evidence>
<dbReference type="STRING" id="602072.A0A1R3RW87"/>
<protein>
    <recommendedName>
        <fullName evidence="8">Peptidase S8/S53 domain-containing protein</fullName>
    </recommendedName>
</protein>